<protein>
    <submittedName>
        <fullName evidence="2">Nuclear transport factor 2 family protein</fullName>
    </submittedName>
</protein>
<name>A0A538TUY0_UNCEI</name>
<evidence type="ECO:0000256" key="1">
    <source>
        <dbReference type="SAM" id="MobiDB-lite"/>
    </source>
</evidence>
<sequence>MRYLLAAALAARPSVASAESRLRPPRGISADVAAARHLFEANLDAIRRHDRAGYLACYLDSPRFALTGPTGFTLGYDSLAASAGSGWPDHFEALDLELTPLAPGRVYGTYRYRVRYGAGEQTGLSERWFVETPGGWKIEVSTHSPREDPLEQDAPSRWRPR</sequence>
<evidence type="ECO:0000313" key="2">
    <source>
        <dbReference type="EMBL" id="TMQ67411.1"/>
    </source>
</evidence>
<accession>A0A538TUY0</accession>
<proteinExistence type="predicted"/>
<comment type="caution">
    <text evidence="2">The sequence shown here is derived from an EMBL/GenBank/DDBJ whole genome shotgun (WGS) entry which is preliminary data.</text>
</comment>
<feature type="region of interest" description="Disordered" evidence="1">
    <location>
        <begin position="139"/>
        <end position="161"/>
    </location>
</feature>
<gene>
    <name evidence="2" type="ORF">E6K78_05030</name>
</gene>
<dbReference type="AlphaFoldDB" id="A0A538TUY0"/>
<dbReference type="Proteomes" id="UP000316609">
    <property type="component" value="Unassembled WGS sequence"/>
</dbReference>
<evidence type="ECO:0000313" key="3">
    <source>
        <dbReference type="Proteomes" id="UP000316609"/>
    </source>
</evidence>
<feature type="non-terminal residue" evidence="2">
    <location>
        <position position="161"/>
    </location>
</feature>
<reference evidence="2 3" key="1">
    <citation type="journal article" date="2019" name="Nat. Microbiol.">
        <title>Mediterranean grassland soil C-N compound turnover is dependent on rainfall and depth, and is mediated by genomically divergent microorganisms.</title>
        <authorList>
            <person name="Diamond S."/>
            <person name="Andeer P.F."/>
            <person name="Li Z."/>
            <person name="Crits-Christoph A."/>
            <person name="Burstein D."/>
            <person name="Anantharaman K."/>
            <person name="Lane K.R."/>
            <person name="Thomas B.C."/>
            <person name="Pan C."/>
            <person name="Northen T.R."/>
            <person name="Banfield J.F."/>
        </authorList>
    </citation>
    <scope>NUCLEOTIDE SEQUENCE [LARGE SCALE GENOMIC DNA]</scope>
    <source>
        <strain evidence="2">WS_8</strain>
    </source>
</reference>
<dbReference type="InterPro" id="IPR032710">
    <property type="entry name" value="NTF2-like_dom_sf"/>
</dbReference>
<organism evidence="2 3">
    <name type="scientific">Eiseniibacteriota bacterium</name>
    <dbReference type="NCBI Taxonomy" id="2212470"/>
    <lineage>
        <taxon>Bacteria</taxon>
        <taxon>Candidatus Eiseniibacteriota</taxon>
    </lineage>
</organism>
<dbReference type="Gene3D" id="3.10.450.50">
    <property type="match status" value="1"/>
</dbReference>
<dbReference type="SUPFAM" id="SSF54427">
    <property type="entry name" value="NTF2-like"/>
    <property type="match status" value="1"/>
</dbReference>
<dbReference type="EMBL" id="VBOY01000040">
    <property type="protein sequence ID" value="TMQ67411.1"/>
    <property type="molecule type" value="Genomic_DNA"/>
</dbReference>